<feature type="chain" id="PRO_5044204579" evidence="1">
    <location>
        <begin position="20"/>
        <end position="163"/>
    </location>
</feature>
<comment type="caution">
    <text evidence="2">The sequence shown here is derived from an EMBL/GenBank/DDBJ whole genome shotgun (WGS) entry which is preliminary data.</text>
</comment>
<reference evidence="2 3" key="1">
    <citation type="journal article" date="2024" name="Science">
        <title>Giant polyketide synthase enzymes in the biosynthesis of giant marine polyether toxins.</title>
        <authorList>
            <person name="Fallon T.R."/>
            <person name="Shende V.V."/>
            <person name="Wierzbicki I.H."/>
            <person name="Pendleton A.L."/>
            <person name="Watervoot N.F."/>
            <person name="Auber R.P."/>
            <person name="Gonzalez D.J."/>
            <person name="Wisecaver J.H."/>
            <person name="Moore B.S."/>
        </authorList>
    </citation>
    <scope>NUCLEOTIDE SEQUENCE [LARGE SCALE GENOMIC DNA]</scope>
    <source>
        <strain evidence="2 3">12B1</strain>
    </source>
</reference>
<sequence length="163" mass="18852">MVALALLLAMTAKLPFDAATDHIDHDCWVPDYCEPKEFRYKLCKLRLRGRKPKGDEFQCGPNEFCEEVDCLEKCWLPTQCTCASEGKFAGRMMCSEDCYAHPSTQWGLCVPLPEGQEEPEHDEPLKTHFHFYTQHELLYNSKLHIDEDSPMRRVPTPTSKEEL</sequence>
<evidence type="ECO:0000256" key="1">
    <source>
        <dbReference type="SAM" id="SignalP"/>
    </source>
</evidence>
<feature type="signal peptide" evidence="1">
    <location>
        <begin position="1"/>
        <end position="19"/>
    </location>
</feature>
<dbReference type="Proteomes" id="UP001515480">
    <property type="component" value="Unassembled WGS sequence"/>
</dbReference>
<dbReference type="EMBL" id="JBGBPQ010000003">
    <property type="protein sequence ID" value="KAL1526587.1"/>
    <property type="molecule type" value="Genomic_DNA"/>
</dbReference>
<keyword evidence="1" id="KW-0732">Signal</keyword>
<accession>A0AB34K044</accession>
<evidence type="ECO:0000313" key="2">
    <source>
        <dbReference type="EMBL" id="KAL1526587.1"/>
    </source>
</evidence>
<name>A0AB34K044_PRYPA</name>
<protein>
    <submittedName>
        <fullName evidence="2">Uncharacterized protein</fullName>
    </submittedName>
</protein>
<organism evidence="2 3">
    <name type="scientific">Prymnesium parvum</name>
    <name type="common">Toxic golden alga</name>
    <dbReference type="NCBI Taxonomy" id="97485"/>
    <lineage>
        <taxon>Eukaryota</taxon>
        <taxon>Haptista</taxon>
        <taxon>Haptophyta</taxon>
        <taxon>Prymnesiophyceae</taxon>
        <taxon>Prymnesiales</taxon>
        <taxon>Prymnesiaceae</taxon>
        <taxon>Prymnesium</taxon>
    </lineage>
</organism>
<dbReference type="AlphaFoldDB" id="A0AB34K044"/>
<keyword evidence="3" id="KW-1185">Reference proteome</keyword>
<proteinExistence type="predicted"/>
<gene>
    <name evidence="2" type="ORF">AB1Y20_015292</name>
</gene>
<evidence type="ECO:0000313" key="3">
    <source>
        <dbReference type="Proteomes" id="UP001515480"/>
    </source>
</evidence>